<dbReference type="EMBL" id="CR378667">
    <property type="protein sequence ID" value="CAG19677.1"/>
    <property type="molecule type" value="Genomic_DNA"/>
</dbReference>
<dbReference type="Proteomes" id="UP000000593">
    <property type="component" value="Chromosome 1"/>
</dbReference>
<dbReference type="PANTHER" id="PTHR43246">
    <property type="entry name" value="PEPTIDYL-PROLYL CIS-TRANS ISOMERASE CYP38, CHLOROPLASTIC"/>
    <property type="match status" value="1"/>
</dbReference>
<comment type="similarity">
    <text evidence="1 4">Belongs to the cyclophilin-type PPIase family.</text>
</comment>
<dbReference type="PRINTS" id="PR00153">
    <property type="entry name" value="CSAPPISMRASE"/>
</dbReference>
<keyword evidence="3 4" id="KW-0413">Isomerase</keyword>
<dbReference type="InterPro" id="IPR020892">
    <property type="entry name" value="Cyclophilin-type_PPIase_CS"/>
</dbReference>
<dbReference type="GO" id="GO:0006457">
    <property type="term" value="P:protein folding"/>
    <property type="evidence" value="ECO:0007669"/>
    <property type="project" value="InterPro"/>
</dbReference>
<proteinExistence type="inferred from homology"/>
<dbReference type="KEGG" id="ppr:PBPRA1266"/>
<dbReference type="SUPFAM" id="SSF50891">
    <property type="entry name" value="Cyclophilin-like"/>
    <property type="match status" value="1"/>
</dbReference>
<dbReference type="PROSITE" id="PS50072">
    <property type="entry name" value="CSA_PPIASE_2"/>
    <property type="match status" value="1"/>
</dbReference>
<comment type="function">
    <text evidence="4">PPIases accelerate the folding of proteins. It catalyzes the cis-trans isomerization of proline imidic peptide bonds in oligopeptides.</text>
</comment>
<dbReference type="Pfam" id="PF00160">
    <property type="entry name" value="Pro_isomerase"/>
    <property type="match status" value="1"/>
</dbReference>
<organism evidence="6 7">
    <name type="scientific">Photobacterium profundum (strain SS9)</name>
    <dbReference type="NCBI Taxonomy" id="298386"/>
    <lineage>
        <taxon>Bacteria</taxon>
        <taxon>Pseudomonadati</taxon>
        <taxon>Pseudomonadota</taxon>
        <taxon>Gammaproteobacteria</taxon>
        <taxon>Vibrionales</taxon>
        <taxon>Vibrionaceae</taxon>
        <taxon>Photobacterium</taxon>
    </lineage>
</organism>
<accession>Q6LSP9</accession>
<dbReference type="GO" id="GO:0003755">
    <property type="term" value="F:peptidyl-prolyl cis-trans isomerase activity"/>
    <property type="evidence" value="ECO:0007669"/>
    <property type="project" value="UniProtKB-UniRule"/>
</dbReference>
<gene>
    <name evidence="6" type="primary">PA1793</name>
    <name evidence="6" type="ordered locus">PBPRA1266</name>
</gene>
<evidence type="ECO:0000256" key="1">
    <source>
        <dbReference type="ARBA" id="ARBA00007365"/>
    </source>
</evidence>
<dbReference type="Gene3D" id="2.40.100.10">
    <property type="entry name" value="Cyclophilin-like"/>
    <property type="match status" value="1"/>
</dbReference>
<evidence type="ECO:0000259" key="5">
    <source>
        <dbReference type="PROSITE" id="PS50072"/>
    </source>
</evidence>
<dbReference type="STRING" id="298386.PBPRA1266"/>
<reference evidence="7" key="1">
    <citation type="journal article" date="2005" name="Science">
        <title>Life at depth: Photobacterium profundum genome sequence and expression analysis.</title>
        <authorList>
            <person name="Vezzi A."/>
            <person name="Campanaro S."/>
            <person name="D'Angelo M."/>
            <person name="Simonato F."/>
            <person name="Vitulo N."/>
            <person name="Lauro F.M."/>
            <person name="Cestaro A."/>
            <person name="Malacrida G."/>
            <person name="Simionati B."/>
            <person name="Cannata N."/>
            <person name="Romualdi C."/>
            <person name="Bartlett D.H."/>
            <person name="Valle G."/>
        </authorList>
    </citation>
    <scope>NUCLEOTIDE SEQUENCE [LARGE SCALE GENOMIC DNA]</scope>
    <source>
        <strain evidence="7">ATCC BAA-1253 / SS9</strain>
    </source>
</reference>
<comment type="catalytic activity">
    <reaction evidence="4">
        <text>[protein]-peptidylproline (omega=180) = [protein]-peptidylproline (omega=0)</text>
        <dbReference type="Rhea" id="RHEA:16237"/>
        <dbReference type="Rhea" id="RHEA-COMP:10747"/>
        <dbReference type="Rhea" id="RHEA-COMP:10748"/>
        <dbReference type="ChEBI" id="CHEBI:83833"/>
        <dbReference type="ChEBI" id="CHEBI:83834"/>
        <dbReference type="EC" id="5.2.1.8"/>
    </reaction>
</comment>
<dbReference type="InterPro" id="IPR029000">
    <property type="entry name" value="Cyclophilin-like_dom_sf"/>
</dbReference>
<dbReference type="InterPro" id="IPR002130">
    <property type="entry name" value="Cyclophilin-type_PPIase_dom"/>
</dbReference>
<dbReference type="PROSITE" id="PS00170">
    <property type="entry name" value="CSA_PPIASE_1"/>
    <property type="match status" value="1"/>
</dbReference>
<dbReference type="EC" id="5.2.1.8" evidence="4"/>
<evidence type="ECO:0000313" key="7">
    <source>
        <dbReference type="Proteomes" id="UP000000593"/>
    </source>
</evidence>
<evidence type="ECO:0000256" key="3">
    <source>
        <dbReference type="ARBA" id="ARBA00023235"/>
    </source>
</evidence>
<name>Q6LSP9_PHOPR</name>
<keyword evidence="2 4" id="KW-0697">Rotamase</keyword>
<dbReference type="eggNOG" id="COG0652">
    <property type="taxonomic scope" value="Bacteria"/>
</dbReference>
<protein>
    <recommendedName>
        <fullName evidence="4">Peptidyl-prolyl cis-trans isomerase</fullName>
        <shortName evidence="4">PPIase</shortName>
        <ecNumber evidence="4">5.2.1.8</ecNumber>
    </recommendedName>
</protein>
<dbReference type="CDD" id="cd01920">
    <property type="entry name" value="cyclophilin_EcCYP_like"/>
    <property type="match status" value="1"/>
</dbReference>
<dbReference type="AlphaFoldDB" id="Q6LSP9"/>
<dbReference type="HOGENOM" id="CLU_012062_16_9_6"/>
<feature type="domain" description="PPIase cyclophilin-type" evidence="5">
    <location>
        <begin position="14"/>
        <end position="178"/>
    </location>
</feature>
<evidence type="ECO:0000313" key="6">
    <source>
        <dbReference type="EMBL" id="CAG19677.1"/>
    </source>
</evidence>
<sequence length="180" mass="19875">MRILIRLNLYQHSAASMIIFTTNFGDIEIELDMKQTPVSSRNFLKYCQDGFYDGTIFHRVIKGFMIQGGGFTVDMQEKPTRDAIVNEANRGLKNVVGSLAMARTDAPHSATGQFFINLDDNDFLDYTATSNAGWGYAVFGKVSAGMDVVNAIAKAKTTSKYGHDDVPCEAIIIEKVTITE</sequence>
<evidence type="ECO:0000256" key="4">
    <source>
        <dbReference type="RuleBase" id="RU363019"/>
    </source>
</evidence>
<evidence type="ECO:0000256" key="2">
    <source>
        <dbReference type="ARBA" id="ARBA00023110"/>
    </source>
</evidence>
<keyword evidence="7" id="KW-1185">Reference proteome</keyword>
<dbReference type="InterPro" id="IPR044665">
    <property type="entry name" value="E_coli_cyclophilin_A-like"/>
</dbReference>